<keyword evidence="5 10" id="KW-0418">Kinase</keyword>
<dbReference type="InterPro" id="IPR001206">
    <property type="entry name" value="Diacylglycerol_kinase_cat_dom"/>
</dbReference>
<dbReference type="Proteomes" id="UP000292665">
    <property type="component" value="Unassembled WGS sequence"/>
</dbReference>
<dbReference type="GeneID" id="97329585"/>
<dbReference type="EC" id="2.7.1.-" evidence="10"/>
<proteinExistence type="inferred from homology"/>
<evidence type="ECO:0000259" key="9">
    <source>
        <dbReference type="PROSITE" id="PS50146"/>
    </source>
</evidence>
<dbReference type="InterPro" id="IPR016064">
    <property type="entry name" value="NAD/diacylglycerol_kinase_sf"/>
</dbReference>
<dbReference type="AlphaFoldDB" id="A0A173ZF70"/>
<evidence type="ECO:0000256" key="3">
    <source>
        <dbReference type="ARBA" id="ARBA00022679"/>
    </source>
</evidence>
<dbReference type="EMBL" id="RCYR01000007">
    <property type="protein sequence ID" value="RYS80766.1"/>
    <property type="molecule type" value="Genomic_DNA"/>
</dbReference>
<dbReference type="PANTHER" id="PTHR12358">
    <property type="entry name" value="SPHINGOSINE KINASE"/>
    <property type="match status" value="1"/>
</dbReference>
<reference evidence="11 13" key="2">
    <citation type="journal article" date="2019" name="Science, e1252229">
        <title>Invertible promoters mediate bacterial phase variation, antibiotic resistance, and host adaptation in the gut.</title>
        <authorList>
            <person name="Jiang X."/>
            <person name="Hall A.B."/>
            <person name="Arthur T.D."/>
            <person name="Plichta D.R."/>
            <person name="Covington C.T."/>
            <person name="Poyet M."/>
            <person name="Crothers J."/>
            <person name="Moses P.L."/>
            <person name="Tolonen A.C."/>
            <person name="Vlamakis H."/>
            <person name="Alm E.J."/>
            <person name="Xavier R.J."/>
        </authorList>
    </citation>
    <scope>NUCLEOTIDE SEQUENCE [LARGE SCALE GENOMIC DNA]</scope>
    <source>
        <strain evidence="11">Aa_0143</strain>
        <strain evidence="13">aa_0143</strain>
    </source>
</reference>
<evidence type="ECO:0000313" key="12">
    <source>
        <dbReference type="Proteomes" id="UP000095787"/>
    </source>
</evidence>
<keyword evidence="7" id="KW-0444">Lipid biosynthesis</keyword>
<dbReference type="InterPro" id="IPR005218">
    <property type="entry name" value="Diacylglycerol/lipid_kinase"/>
</dbReference>
<dbReference type="GO" id="GO:0005524">
    <property type="term" value="F:ATP binding"/>
    <property type="evidence" value="ECO:0007669"/>
    <property type="project" value="UniProtKB-KW"/>
</dbReference>
<evidence type="ECO:0000256" key="5">
    <source>
        <dbReference type="ARBA" id="ARBA00022777"/>
    </source>
</evidence>
<evidence type="ECO:0000313" key="10">
    <source>
        <dbReference type="EMBL" id="CUN74874.1"/>
    </source>
</evidence>
<evidence type="ECO:0000256" key="8">
    <source>
        <dbReference type="ARBA" id="ARBA00023264"/>
    </source>
</evidence>
<evidence type="ECO:0000256" key="1">
    <source>
        <dbReference type="ARBA" id="ARBA00001946"/>
    </source>
</evidence>
<evidence type="ECO:0000313" key="11">
    <source>
        <dbReference type="EMBL" id="RYS80766.1"/>
    </source>
</evidence>
<evidence type="ECO:0000256" key="6">
    <source>
        <dbReference type="ARBA" id="ARBA00022840"/>
    </source>
</evidence>
<evidence type="ECO:0000313" key="13">
    <source>
        <dbReference type="Proteomes" id="UP000292665"/>
    </source>
</evidence>
<dbReference type="InterPro" id="IPR050187">
    <property type="entry name" value="Lipid_Phosphate_FormReg"/>
</dbReference>
<keyword evidence="7" id="KW-0594">Phospholipid biosynthesis</keyword>
<dbReference type="Proteomes" id="UP000095787">
    <property type="component" value="Unassembled WGS sequence"/>
</dbReference>
<dbReference type="SUPFAM" id="SSF111331">
    <property type="entry name" value="NAD kinase/diacylglycerol kinase-like"/>
    <property type="match status" value="1"/>
</dbReference>
<reference evidence="10 12" key="1">
    <citation type="submission" date="2015-09" db="EMBL/GenBank/DDBJ databases">
        <authorList>
            <consortium name="Pathogen Informatics"/>
        </authorList>
    </citation>
    <scope>NUCLEOTIDE SEQUENCE [LARGE SCALE GENOMIC DNA]</scope>
    <source>
        <strain evidence="10 12">2789STDY5834841</strain>
    </source>
</reference>
<comment type="cofactor">
    <cofactor evidence="1">
        <name>Mg(2+)</name>
        <dbReference type="ChEBI" id="CHEBI:18420"/>
    </cofactor>
</comment>
<dbReference type="InterPro" id="IPR017438">
    <property type="entry name" value="ATP-NAD_kinase_N"/>
</dbReference>
<feature type="domain" description="DAGKc" evidence="9">
    <location>
        <begin position="1"/>
        <end position="133"/>
    </location>
</feature>
<dbReference type="GO" id="GO:0016301">
    <property type="term" value="F:kinase activity"/>
    <property type="evidence" value="ECO:0007669"/>
    <property type="project" value="UniProtKB-KW"/>
</dbReference>
<dbReference type="InterPro" id="IPR045540">
    <property type="entry name" value="YegS/DAGK_C"/>
</dbReference>
<keyword evidence="8" id="KW-1208">Phospholipid metabolism</keyword>
<dbReference type="EMBL" id="CYZO01000007">
    <property type="protein sequence ID" value="CUN74874.1"/>
    <property type="molecule type" value="Genomic_DNA"/>
</dbReference>
<gene>
    <name evidence="10" type="primary">ytlR</name>
    <name evidence="11" type="ORF">EAI93_05535</name>
    <name evidence="10" type="ORF">ERS852456_00724</name>
</gene>
<dbReference type="PROSITE" id="PS50146">
    <property type="entry name" value="DAGK"/>
    <property type="match status" value="1"/>
</dbReference>
<keyword evidence="6" id="KW-0067">ATP-binding</keyword>
<sequence>MEKEYDFIINPKARSGMGMKAWQKIESELKARHINYRVYLTKRRGHAAKTAAFITADDKRHTIVVLGGDGTVNEVVNGIKRPDLITFGYIPIGSSNDFARGLKLPKDPMKALQSVLSPKKVISADVGQISREGKSRRFIVSAGMGFDAGVCHEVCVSQWKKRLNKIGLGKLSYAVVALDRLKKDRPTKLTVTLPDGRKQMFEKTLFVAFMNLPYEGGGFRFAPEASVTDGCIDIVIAHHMSPLKAVWLLPRAFFGKHTGAKEITIIRSPSVSVEAQRSLPIHTDGEAAFSRYKASVEILEEKLHIIAG</sequence>
<comment type="similarity">
    <text evidence="2">Belongs to the diacylglycerol/lipid kinase family.</text>
</comment>
<dbReference type="Pfam" id="PF00781">
    <property type="entry name" value="DAGK_cat"/>
    <property type="match status" value="1"/>
</dbReference>
<organism evidence="10 12">
    <name type="scientific">[Ruminococcus] torques</name>
    <dbReference type="NCBI Taxonomy" id="33039"/>
    <lineage>
        <taxon>Bacteria</taxon>
        <taxon>Bacillati</taxon>
        <taxon>Bacillota</taxon>
        <taxon>Clostridia</taxon>
        <taxon>Lachnospirales</taxon>
        <taxon>Lachnospiraceae</taxon>
        <taxon>Mediterraneibacter</taxon>
    </lineage>
</organism>
<dbReference type="SMART" id="SM00046">
    <property type="entry name" value="DAGKc"/>
    <property type="match status" value="1"/>
</dbReference>
<name>A0A173ZF70_9FIRM</name>
<evidence type="ECO:0000256" key="4">
    <source>
        <dbReference type="ARBA" id="ARBA00022741"/>
    </source>
</evidence>
<keyword evidence="7" id="KW-0443">Lipid metabolism</keyword>
<dbReference type="Gene3D" id="3.40.50.10330">
    <property type="entry name" value="Probable inorganic polyphosphate/atp-NAD kinase, domain 1"/>
    <property type="match status" value="1"/>
</dbReference>
<accession>A0A173ZF70</accession>
<keyword evidence="4" id="KW-0547">Nucleotide-binding</keyword>
<dbReference type="RefSeq" id="WP_004845920.1">
    <property type="nucleotide sequence ID" value="NZ_AP028249.1"/>
</dbReference>
<keyword evidence="3 10" id="KW-0808">Transferase</keyword>
<evidence type="ECO:0000256" key="7">
    <source>
        <dbReference type="ARBA" id="ARBA00023209"/>
    </source>
</evidence>
<evidence type="ECO:0000256" key="2">
    <source>
        <dbReference type="ARBA" id="ARBA00005983"/>
    </source>
</evidence>
<dbReference type="Pfam" id="PF19279">
    <property type="entry name" value="YegS_C"/>
    <property type="match status" value="1"/>
</dbReference>
<dbReference type="NCBIfam" id="TIGR00147">
    <property type="entry name" value="YegS/Rv2252/BmrU family lipid kinase"/>
    <property type="match status" value="1"/>
</dbReference>
<dbReference type="Gene3D" id="2.60.200.40">
    <property type="match status" value="1"/>
</dbReference>
<dbReference type="GO" id="GO:0008654">
    <property type="term" value="P:phospholipid biosynthetic process"/>
    <property type="evidence" value="ECO:0007669"/>
    <property type="project" value="UniProtKB-KW"/>
</dbReference>
<protein>
    <submittedName>
        <fullName evidence="11">Diacylglycerol kinase family lipid kinase</fullName>
    </submittedName>
    <submittedName>
        <fullName evidence="10">Putative lipid kinase YtlR</fullName>
        <ecNumber evidence="10">2.7.1.-</ecNumber>
    </submittedName>
</protein>
<dbReference type="PANTHER" id="PTHR12358:SF54">
    <property type="entry name" value="SPHINGOSINE KINASE RELATED PROTEIN"/>
    <property type="match status" value="1"/>
</dbReference>